<evidence type="ECO:0000256" key="2">
    <source>
        <dbReference type="ARBA" id="ARBA00023125"/>
    </source>
</evidence>
<sequence>MRTRDPDTKRATLINAGLTLAEEGGLGRLSVDKIVVAAGVAKGSFFHHFGNRAGFLTELHRRFHDRLAERIDQAIAELPPGRERLHAGIRAYLDGCRADRAVRALLVEARAESDVLAEVARRNDQFTHLVAPDFAAMDRRYPEAAAGLLVTMAAEVAVAESAADAALPELRAALLDYVD</sequence>
<dbReference type="Proteomes" id="UP001603978">
    <property type="component" value="Unassembled WGS sequence"/>
</dbReference>
<dbReference type="Pfam" id="PF00440">
    <property type="entry name" value="TetR_N"/>
    <property type="match status" value="1"/>
</dbReference>
<dbReference type="SUPFAM" id="SSF46689">
    <property type="entry name" value="Homeodomain-like"/>
    <property type="match status" value="1"/>
</dbReference>
<dbReference type="Gene3D" id="1.10.357.10">
    <property type="entry name" value="Tetracycline Repressor, domain 2"/>
    <property type="match status" value="1"/>
</dbReference>
<feature type="domain" description="HTH tetR-type" evidence="5">
    <location>
        <begin position="7"/>
        <end position="67"/>
    </location>
</feature>
<reference evidence="6 7" key="1">
    <citation type="submission" date="2024-10" db="EMBL/GenBank/DDBJ databases">
        <authorList>
            <person name="Topkara A.R."/>
            <person name="Saygin H."/>
        </authorList>
    </citation>
    <scope>NUCLEOTIDE SEQUENCE [LARGE SCALE GENOMIC DNA]</scope>
    <source>
        <strain evidence="6 7">M3C6</strain>
    </source>
</reference>
<evidence type="ECO:0000256" key="4">
    <source>
        <dbReference type="PROSITE-ProRule" id="PRU00335"/>
    </source>
</evidence>
<dbReference type="PRINTS" id="PR00455">
    <property type="entry name" value="HTHTETR"/>
</dbReference>
<dbReference type="InterPro" id="IPR009057">
    <property type="entry name" value="Homeodomain-like_sf"/>
</dbReference>
<dbReference type="EMBL" id="JBICRM010000070">
    <property type="protein sequence ID" value="MFG1711125.1"/>
    <property type="molecule type" value="Genomic_DNA"/>
</dbReference>
<keyword evidence="1" id="KW-0805">Transcription regulation</keyword>
<evidence type="ECO:0000259" key="5">
    <source>
        <dbReference type="PROSITE" id="PS50977"/>
    </source>
</evidence>
<gene>
    <name evidence="6" type="ORF">ACFLIM_49030</name>
</gene>
<evidence type="ECO:0000313" key="7">
    <source>
        <dbReference type="Proteomes" id="UP001603978"/>
    </source>
</evidence>
<name>A0ABW7AUM0_9ACTN</name>
<evidence type="ECO:0000313" key="6">
    <source>
        <dbReference type="EMBL" id="MFG1711125.1"/>
    </source>
</evidence>
<dbReference type="PANTHER" id="PTHR47506">
    <property type="entry name" value="TRANSCRIPTIONAL REGULATORY PROTEIN"/>
    <property type="match status" value="1"/>
</dbReference>
<proteinExistence type="predicted"/>
<dbReference type="PANTHER" id="PTHR47506:SF1">
    <property type="entry name" value="HTH-TYPE TRANSCRIPTIONAL REGULATOR YJDC"/>
    <property type="match status" value="1"/>
</dbReference>
<keyword evidence="3" id="KW-0804">Transcription</keyword>
<dbReference type="RefSeq" id="WP_393177603.1">
    <property type="nucleotide sequence ID" value="NZ_JBICRM010000070.1"/>
</dbReference>
<evidence type="ECO:0000256" key="3">
    <source>
        <dbReference type="ARBA" id="ARBA00023163"/>
    </source>
</evidence>
<dbReference type="PROSITE" id="PS50977">
    <property type="entry name" value="HTH_TETR_2"/>
    <property type="match status" value="1"/>
</dbReference>
<accession>A0ABW7AUM0</accession>
<organism evidence="6 7">
    <name type="scientific">Nonomuraea marmarensis</name>
    <dbReference type="NCBI Taxonomy" id="3351344"/>
    <lineage>
        <taxon>Bacteria</taxon>
        <taxon>Bacillati</taxon>
        <taxon>Actinomycetota</taxon>
        <taxon>Actinomycetes</taxon>
        <taxon>Streptosporangiales</taxon>
        <taxon>Streptosporangiaceae</taxon>
        <taxon>Nonomuraea</taxon>
    </lineage>
</organism>
<feature type="DNA-binding region" description="H-T-H motif" evidence="4">
    <location>
        <begin position="30"/>
        <end position="49"/>
    </location>
</feature>
<keyword evidence="2 4" id="KW-0238">DNA-binding</keyword>
<protein>
    <submittedName>
        <fullName evidence="6">TetR/AcrR family transcriptional regulator</fullName>
    </submittedName>
</protein>
<keyword evidence="7" id="KW-1185">Reference proteome</keyword>
<evidence type="ECO:0000256" key="1">
    <source>
        <dbReference type="ARBA" id="ARBA00023015"/>
    </source>
</evidence>
<comment type="caution">
    <text evidence="6">The sequence shown here is derived from an EMBL/GenBank/DDBJ whole genome shotgun (WGS) entry which is preliminary data.</text>
</comment>
<dbReference type="InterPro" id="IPR001647">
    <property type="entry name" value="HTH_TetR"/>
</dbReference>